<reference evidence="6" key="2">
    <citation type="submission" date="2020-09" db="EMBL/GenBank/DDBJ databases">
        <authorList>
            <person name="Sun Q."/>
            <person name="Zhou Y."/>
        </authorList>
    </citation>
    <scope>NUCLEOTIDE SEQUENCE</scope>
    <source>
        <strain evidence="6">CGMCC 1.15725</strain>
    </source>
</reference>
<name>A0A8J2YRN8_9PROT</name>
<dbReference type="InterPro" id="IPR029026">
    <property type="entry name" value="tRNA_m1G_MTases_N"/>
</dbReference>
<feature type="binding site" evidence="5">
    <location>
        <position position="100"/>
    </location>
    <ligand>
        <name>S-adenosyl-L-methionine</name>
        <dbReference type="ChEBI" id="CHEBI:59789"/>
    </ligand>
</feature>
<feature type="binding site" evidence="5">
    <location>
        <position position="68"/>
    </location>
    <ligand>
        <name>S-adenosyl-L-methionine</name>
        <dbReference type="ChEBI" id="CHEBI:59789"/>
    </ligand>
</feature>
<dbReference type="EMBL" id="BMJQ01000004">
    <property type="protein sequence ID" value="GGF12279.1"/>
    <property type="molecule type" value="Genomic_DNA"/>
</dbReference>
<evidence type="ECO:0000256" key="5">
    <source>
        <dbReference type="HAMAP-Rule" id="MF_00658"/>
    </source>
</evidence>
<dbReference type="RefSeq" id="WP_189044693.1">
    <property type="nucleotide sequence ID" value="NZ_BMJQ01000004.1"/>
</dbReference>
<reference evidence="6" key="1">
    <citation type="journal article" date="2014" name="Int. J. Syst. Evol. Microbiol.">
        <title>Complete genome sequence of Corynebacterium casei LMG S-19264T (=DSM 44701T), isolated from a smear-ripened cheese.</title>
        <authorList>
            <consortium name="US DOE Joint Genome Institute (JGI-PGF)"/>
            <person name="Walter F."/>
            <person name="Albersmeier A."/>
            <person name="Kalinowski J."/>
            <person name="Ruckert C."/>
        </authorList>
    </citation>
    <scope>NUCLEOTIDE SEQUENCE</scope>
    <source>
        <strain evidence="6">CGMCC 1.15725</strain>
    </source>
</reference>
<dbReference type="Proteomes" id="UP000646365">
    <property type="component" value="Unassembled WGS sequence"/>
</dbReference>
<keyword evidence="2 5" id="KW-0808">Transferase</keyword>
<comment type="caution">
    <text evidence="6">The sequence shown here is derived from an EMBL/GenBank/DDBJ whole genome shotgun (WGS) entry which is preliminary data.</text>
</comment>
<dbReference type="PANTHER" id="PTHR33603:SF1">
    <property type="entry name" value="RIBOSOMAL RNA LARGE SUBUNIT METHYLTRANSFERASE H"/>
    <property type="match status" value="1"/>
</dbReference>
<comment type="similarity">
    <text evidence="4 5">Belongs to the RNA methyltransferase RlmH family.</text>
</comment>
<comment type="catalytic activity">
    <reaction evidence="5">
        <text>pseudouridine(1915) in 23S rRNA + S-adenosyl-L-methionine = N(3)-methylpseudouridine(1915) in 23S rRNA + S-adenosyl-L-homocysteine + H(+)</text>
        <dbReference type="Rhea" id="RHEA:42752"/>
        <dbReference type="Rhea" id="RHEA-COMP:10221"/>
        <dbReference type="Rhea" id="RHEA-COMP:10222"/>
        <dbReference type="ChEBI" id="CHEBI:15378"/>
        <dbReference type="ChEBI" id="CHEBI:57856"/>
        <dbReference type="ChEBI" id="CHEBI:59789"/>
        <dbReference type="ChEBI" id="CHEBI:65314"/>
        <dbReference type="ChEBI" id="CHEBI:74486"/>
        <dbReference type="EC" id="2.1.1.177"/>
    </reaction>
</comment>
<sequence>MRATLIAVGRAKPGPARDLFLEYAQRLSPPLALVEVEEKRPLPAAQLKAREAELLLAAVPKGGTIVLLDERGRDFASPAFAERIGQWRDQGVADLAFLIGGADGHGDVARARADLMLSLGKQTWPHMLVRALVAEQLYRAQTILAGHPYHRE</sequence>
<proteinExistence type="inferred from homology"/>
<accession>A0A8J2YRN8</accession>
<comment type="subcellular location">
    <subcellularLocation>
        <location evidence="5">Cytoplasm</location>
    </subcellularLocation>
</comment>
<dbReference type="PANTHER" id="PTHR33603">
    <property type="entry name" value="METHYLTRANSFERASE"/>
    <property type="match status" value="1"/>
</dbReference>
<organism evidence="6 7">
    <name type="scientific">Aliidongia dinghuensis</name>
    <dbReference type="NCBI Taxonomy" id="1867774"/>
    <lineage>
        <taxon>Bacteria</taxon>
        <taxon>Pseudomonadati</taxon>
        <taxon>Pseudomonadota</taxon>
        <taxon>Alphaproteobacteria</taxon>
        <taxon>Rhodospirillales</taxon>
        <taxon>Dongiaceae</taxon>
        <taxon>Aliidongia</taxon>
    </lineage>
</organism>
<dbReference type="GO" id="GO:0070038">
    <property type="term" value="F:rRNA (pseudouridine-N3-)-methyltransferase activity"/>
    <property type="evidence" value="ECO:0007669"/>
    <property type="project" value="UniProtKB-UniRule"/>
</dbReference>
<keyword evidence="7" id="KW-1185">Reference proteome</keyword>
<dbReference type="Pfam" id="PF02590">
    <property type="entry name" value="SPOUT_MTase"/>
    <property type="match status" value="1"/>
</dbReference>
<evidence type="ECO:0000256" key="1">
    <source>
        <dbReference type="ARBA" id="ARBA00022603"/>
    </source>
</evidence>
<dbReference type="InterPro" id="IPR003742">
    <property type="entry name" value="RlmH-like"/>
</dbReference>
<dbReference type="NCBIfam" id="NF000989">
    <property type="entry name" value="PRK00103.2-3"/>
    <property type="match status" value="1"/>
</dbReference>
<dbReference type="SUPFAM" id="SSF75217">
    <property type="entry name" value="alpha/beta knot"/>
    <property type="match status" value="1"/>
</dbReference>
<protein>
    <recommendedName>
        <fullName evidence="5">Ribosomal RNA large subunit methyltransferase H</fullName>
        <ecNumber evidence="5">2.1.1.177</ecNumber>
    </recommendedName>
    <alternativeName>
        <fullName evidence="5">23S rRNA (pseudouridine1915-N3)-methyltransferase</fullName>
    </alternativeName>
    <alternativeName>
        <fullName evidence="5">23S rRNA m3Psi1915 methyltransferase</fullName>
    </alternativeName>
    <alternativeName>
        <fullName evidence="5">rRNA (pseudouridine-N3-)-methyltransferase RlmH</fullName>
    </alternativeName>
</protein>
<evidence type="ECO:0000313" key="6">
    <source>
        <dbReference type="EMBL" id="GGF12279.1"/>
    </source>
</evidence>
<keyword evidence="3 5" id="KW-0949">S-adenosyl-L-methionine</keyword>
<dbReference type="EC" id="2.1.1.177" evidence="5"/>
<keyword evidence="5" id="KW-0698">rRNA processing</keyword>
<comment type="function">
    <text evidence="5">Specifically methylates the pseudouridine at position 1915 (m3Psi1915) in 23S rRNA.</text>
</comment>
<keyword evidence="5" id="KW-0963">Cytoplasm</keyword>
<dbReference type="CDD" id="cd18081">
    <property type="entry name" value="RlmH-like"/>
    <property type="match status" value="1"/>
</dbReference>
<dbReference type="Gene3D" id="3.40.1280.10">
    <property type="match status" value="1"/>
</dbReference>
<evidence type="ECO:0000256" key="4">
    <source>
        <dbReference type="ARBA" id="ARBA00038303"/>
    </source>
</evidence>
<comment type="subunit">
    <text evidence="5">Homodimer.</text>
</comment>
<dbReference type="PIRSF" id="PIRSF004505">
    <property type="entry name" value="MT_bac"/>
    <property type="match status" value="1"/>
</dbReference>
<evidence type="ECO:0000256" key="2">
    <source>
        <dbReference type="ARBA" id="ARBA00022679"/>
    </source>
</evidence>
<evidence type="ECO:0000256" key="3">
    <source>
        <dbReference type="ARBA" id="ARBA00022691"/>
    </source>
</evidence>
<dbReference type="InterPro" id="IPR029028">
    <property type="entry name" value="Alpha/beta_knot_MTases"/>
</dbReference>
<evidence type="ECO:0000313" key="7">
    <source>
        <dbReference type="Proteomes" id="UP000646365"/>
    </source>
</evidence>
<comment type="caution">
    <text evidence="5">Lacks conserved residue(s) required for the propagation of feature annotation.</text>
</comment>
<dbReference type="AlphaFoldDB" id="A0A8J2YRN8"/>
<keyword evidence="1 5" id="KW-0489">Methyltransferase</keyword>
<dbReference type="GO" id="GO:0005737">
    <property type="term" value="C:cytoplasm"/>
    <property type="evidence" value="ECO:0007669"/>
    <property type="project" value="UniProtKB-SubCell"/>
</dbReference>
<dbReference type="HAMAP" id="MF_00658">
    <property type="entry name" value="23SrRNA_methyltr_H"/>
    <property type="match status" value="1"/>
</dbReference>
<gene>
    <name evidence="5 6" type="primary">rlmH</name>
    <name evidence="6" type="ORF">GCM10011611_17350</name>
</gene>